<keyword evidence="3" id="KW-1185">Reference proteome</keyword>
<evidence type="ECO:0000256" key="1">
    <source>
        <dbReference type="SAM" id="MobiDB-lite"/>
    </source>
</evidence>
<comment type="caution">
    <text evidence="2">The sequence shown here is derived from an EMBL/GenBank/DDBJ whole genome shotgun (WGS) entry which is preliminary data.</text>
</comment>
<evidence type="ECO:0000313" key="2">
    <source>
        <dbReference type="EMBL" id="KAK3276501.1"/>
    </source>
</evidence>
<sequence length="259" mass="29599">MRSIYDSAGQTTPDAFFAQEQHSRTPWDGRSSLFWKEAVQRETDKHWLRKPRPASARNPLRGGESKHQFLRPASRCQVLNPNHHPTEDPWHSSGSPRLYESRARSREGPLERQVKDGRAAKGVRKERQAACSVQESLSGSRGASARRREEAISHPKLIPLPYQPKDQWKQNPQTYSGGVANLLAPAAQEQVVSRSYVTAYTHQYCSTMHPRRGERKMISPERGPYITQYTCAFTHPQDPRKPRMPNVGPSRIQQRLQLC</sequence>
<organism evidence="2 3">
    <name type="scientific">Cymbomonas tetramitiformis</name>
    <dbReference type="NCBI Taxonomy" id="36881"/>
    <lineage>
        <taxon>Eukaryota</taxon>
        <taxon>Viridiplantae</taxon>
        <taxon>Chlorophyta</taxon>
        <taxon>Pyramimonadophyceae</taxon>
        <taxon>Pyramimonadales</taxon>
        <taxon>Pyramimonadaceae</taxon>
        <taxon>Cymbomonas</taxon>
    </lineage>
</organism>
<dbReference type="AlphaFoldDB" id="A0AAE0GFH7"/>
<dbReference type="Proteomes" id="UP001190700">
    <property type="component" value="Unassembled WGS sequence"/>
</dbReference>
<feature type="compositionally biased region" description="Basic and acidic residues" evidence="1">
    <location>
        <begin position="99"/>
        <end position="128"/>
    </location>
</feature>
<gene>
    <name evidence="2" type="ORF">CYMTET_15431</name>
</gene>
<accession>A0AAE0GFH7</accession>
<protein>
    <submittedName>
        <fullName evidence="2">Uncharacterized protein</fullName>
    </submittedName>
</protein>
<reference evidence="2 3" key="1">
    <citation type="journal article" date="2015" name="Genome Biol. Evol.">
        <title>Comparative Genomics of a Bacterivorous Green Alga Reveals Evolutionary Causalities and Consequences of Phago-Mixotrophic Mode of Nutrition.</title>
        <authorList>
            <person name="Burns J.A."/>
            <person name="Paasch A."/>
            <person name="Narechania A."/>
            <person name="Kim E."/>
        </authorList>
    </citation>
    <scope>NUCLEOTIDE SEQUENCE [LARGE SCALE GENOMIC DNA]</scope>
    <source>
        <strain evidence="2 3">PLY_AMNH</strain>
    </source>
</reference>
<dbReference type="EMBL" id="LGRX02006522">
    <property type="protein sequence ID" value="KAK3276501.1"/>
    <property type="molecule type" value="Genomic_DNA"/>
</dbReference>
<feature type="region of interest" description="Disordered" evidence="1">
    <location>
        <begin position="1"/>
        <end position="149"/>
    </location>
</feature>
<evidence type="ECO:0000313" key="3">
    <source>
        <dbReference type="Proteomes" id="UP001190700"/>
    </source>
</evidence>
<name>A0AAE0GFH7_9CHLO</name>
<proteinExistence type="predicted"/>